<keyword evidence="4 8" id="KW-0479">Metal-binding</keyword>
<comment type="cofactor">
    <cofactor evidence="8">
        <name>Mg(2+)</name>
        <dbReference type="ChEBI" id="CHEBI:18420"/>
    </cofactor>
</comment>
<dbReference type="CDD" id="cd16841">
    <property type="entry name" value="RraA_family"/>
    <property type="match status" value="1"/>
</dbReference>
<evidence type="ECO:0000313" key="11">
    <source>
        <dbReference type="Proteomes" id="UP001055712"/>
    </source>
</evidence>
<name>A0A9D4TMR5_CHLVU</name>
<dbReference type="GO" id="GO:0008428">
    <property type="term" value="F:ribonuclease inhibitor activity"/>
    <property type="evidence" value="ECO:0007669"/>
    <property type="project" value="InterPro"/>
</dbReference>
<accession>A0A9D4TMR5</accession>
<keyword evidence="11" id="KW-1185">Reference proteome</keyword>
<dbReference type="Proteomes" id="UP001055712">
    <property type="component" value="Unassembled WGS sequence"/>
</dbReference>
<dbReference type="PANTHER" id="PTHR33254">
    <property type="entry name" value="4-HYDROXY-4-METHYL-2-OXOGLUTARATE ALDOLASE 3-RELATED"/>
    <property type="match status" value="1"/>
</dbReference>
<dbReference type="InterPro" id="IPR005493">
    <property type="entry name" value="RraA/RraA-like"/>
</dbReference>
<comment type="catalytic activity">
    <reaction evidence="7 9">
        <text>oxaloacetate + H(+) = pyruvate + CO2</text>
        <dbReference type="Rhea" id="RHEA:15641"/>
        <dbReference type="ChEBI" id="CHEBI:15361"/>
        <dbReference type="ChEBI" id="CHEBI:15378"/>
        <dbReference type="ChEBI" id="CHEBI:16452"/>
        <dbReference type="ChEBI" id="CHEBI:16526"/>
        <dbReference type="EC" id="4.1.1.112"/>
    </reaction>
</comment>
<reference evidence="10" key="2">
    <citation type="submission" date="2020-11" db="EMBL/GenBank/DDBJ databases">
        <authorList>
            <person name="Cecchin M."/>
            <person name="Marcolungo L."/>
            <person name="Rossato M."/>
            <person name="Girolomoni L."/>
            <person name="Cosentino E."/>
            <person name="Cuine S."/>
            <person name="Li-Beisson Y."/>
            <person name="Delledonne M."/>
            <person name="Ballottari M."/>
        </authorList>
    </citation>
    <scope>NUCLEOTIDE SEQUENCE</scope>
    <source>
        <strain evidence="10">211/11P</strain>
        <tissue evidence="10">Whole cell</tissue>
    </source>
</reference>
<organism evidence="10 11">
    <name type="scientific">Chlorella vulgaris</name>
    <name type="common">Green alga</name>
    <dbReference type="NCBI Taxonomy" id="3077"/>
    <lineage>
        <taxon>Eukaryota</taxon>
        <taxon>Viridiplantae</taxon>
        <taxon>Chlorophyta</taxon>
        <taxon>core chlorophytes</taxon>
        <taxon>Trebouxiophyceae</taxon>
        <taxon>Chlorellales</taxon>
        <taxon>Chlorellaceae</taxon>
        <taxon>Chlorella clade</taxon>
        <taxon>Chlorella</taxon>
    </lineage>
</organism>
<dbReference type="EMBL" id="SIDB01000008">
    <property type="protein sequence ID" value="KAI3429703.1"/>
    <property type="molecule type" value="Genomic_DNA"/>
</dbReference>
<comment type="function">
    <text evidence="6 9">Catalyzes the aldol cleavage of 4-hydroxy-4-methyl-2-oxoglutarate (HMG) into 2 molecules of pyruvate. Also contains a secondary oxaloacetate (OAA) decarboxylase activity due to the common pyruvate enolate transition state formed following C-C bond cleavage in the retro-aldol and decarboxylation reactions.</text>
</comment>
<reference evidence="10" key="1">
    <citation type="journal article" date="2019" name="Plant J.">
        <title>Chlorella vulgaris genome assembly and annotation reveals the molecular basis for metabolic acclimation to high light conditions.</title>
        <authorList>
            <person name="Cecchin M."/>
            <person name="Marcolungo L."/>
            <person name="Rossato M."/>
            <person name="Girolomoni L."/>
            <person name="Cosentino E."/>
            <person name="Cuine S."/>
            <person name="Li-Beisson Y."/>
            <person name="Delledonne M."/>
            <person name="Ballottari M."/>
        </authorList>
    </citation>
    <scope>NUCLEOTIDE SEQUENCE</scope>
    <source>
        <strain evidence="10">211/11P</strain>
    </source>
</reference>
<dbReference type="PANTHER" id="PTHR33254:SF4">
    <property type="entry name" value="4-HYDROXY-4-METHYL-2-OXOGLUTARATE ALDOLASE 3-RELATED"/>
    <property type="match status" value="1"/>
</dbReference>
<evidence type="ECO:0000256" key="5">
    <source>
        <dbReference type="ARBA" id="ARBA00023239"/>
    </source>
</evidence>
<comment type="cofactor">
    <cofactor evidence="9">
        <name>a divalent metal cation</name>
        <dbReference type="ChEBI" id="CHEBI:60240"/>
    </cofactor>
</comment>
<dbReference type="OrthoDB" id="1476984at2759"/>
<feature type="binding site" evidence="8">
    <location>
        <position position="150"/>
    </location>
    <ligand>
        <name>substrate</name>
    </ligand>
</feature>
<feature type="binding site" evidence="8">
    <location>
        <begin position="128"/>
        <end position="131"/>
    </location>
    <ligand>
        <name>substrate</name>
    </ligand>
</feature>
<dbReference type="GO" id="GO:0051252">
    <property type="term" value="P:regulation of RNA metabolic process"/>
    <property type="evidence" value="ECO:0007669"/>
    <property type="project" value="InterPro"/>
</dbReference>
<evidence type="ECO:0000256" key="3">
    <source>
        <dbReference type="ARBA" id="ARBA00011233"/>
    </source>
</evidence>
<dbReference type="InterPro" id="IPR010203">
    <property type="entry name" value="RraA"/>
</dbReference>
<dbReference type="InterPro" id="IPR036704">
    <property type="entry name" value="RraA/RraA-like_sf"/>
</dbReference>
<evidence type="ECO:0000256" key="4">
    <source>
        <dbReference type="ARBA" id="ARBA00022723"/>
    </source>
</evidence>
<comment type="catalytic activity">
    <reaction evidence="1 9">
        <text>4-hydroxy-4-methyl-2-oxoglutarate = 2 pyruvate</text>
        <dbReference type="Rhea" id="RHEA:22748"/>
        <dbReference type="ChEBI" id="CHEBI:15361"/>
        <dbReference type="ChEBI" id="CHEBI:58276"/>
        <dbReference type="EC" id="4.1.3.17"/>
    </reaction>
</comment>
<comment type="subunit">
    <text evidence="3 9">Homotrimer.</text>
</comment>
<dbReference type="GO" id="GO:0008948">
    <property type="term" value="F:oxaloacetate decarboxylase activity"/>
    <property type="evidence" value="ECO:0007669"/>
    <property type="project" value="UniProtKB-EC"/>
</dbReference>
<sequence>MLARTAQHAVQRWGAAASCSATRRGLAAAAADGPTSNQFPPPDPSRLGTADLCDVYHPEAVDVVSQPLVQIMQPLFKDLGGHLRFRGKAATVKCFEANPLVRAALEEPGEGRVLVVDGGASMRCALLGDNIAEMAHKNGWSGIIINGCIRDSEDISKMPLGVKALATYPLKSAKRDKGLRDVPVSFAGVTVRPGDWVYADKDGVIVAPEELTL</sequence>
<dbReference type="AlphaFoldDB" id="A0A9D4TMR5"/>
<dbReference type="EC" id="4.1.1.112" evidence="9"/>
<keyword evidence="5 9" id="KW-0456">Lyase</keyword>
<evidence type="ECO:0000256" key="2">
    <source>
        <dbReference type="ARBA" id="ARBA00008621"/>
    </source>
</evidence>
<comment type="similarity">
    <text evidence="2 9">Belongs to the class II aldolase/RraA-like family.</text>
</comment>
<dbReference type="Gene3D" id="3.50.30.40">
    <property type="entry name" value="Ribonuclease E inhibitor RraA/RraA-like"/>
    <property type="match status" value="1"/>
</dbReference>
<feature type="binding site" evidence="8">
    <location>
        <position position="151"/>
    </location>
    <ligand>
        <name>Mg(2+)</name>
        <dbReference type="ChEBI" id="CHEBI:18420"/>
    </ligand>
</feature>
<protein>
    <recommendedName>
        <fullName evidence="9">4-hydroxy-4-methyl-2-oxoglutarate aldolase</fullName>
        <shortName evidence="9">HMG aldolase</shortName>
        <ecNumber evidence="9">4.1.1.112</ecNumber>
        <ecNumber evidence="9">4.1.3.17</ecNumber>
    </recommendedName>
    <alternativeName>
        <fullName evidence="9">Oxaloacetate decarboxylase</fullName>
    </alternativeName>
</protein>
<evidence type="ECO:0000256" key="9">
    <source>
        <dbReference type="RuleBase" id="RU004338"/>
    </source>
</evidence>
<dbReference type="Pfam" id="PF03737">
    <property type="entry name" value="RraA-like"/>
    <property type="match status" value="1"/>
</dbReference>
<evidence type="ECO:0000256" key="6">
    <source>
        <dbReference type="ARBA" id="ARBA00025046"/>
    </source>
</evidence>
<dbReference type="GO" id="GO:0046872">
    <property type="term" value="F:metal ion binding"/>
    <property type="evidence" value="ECO:0007669"/>
    <property type="project" value="UniProtKB-KW"/>
</dbReference>
<evidence type="ECO:0000256" key="8">
    <source>
        <dbReference type="PIRSR" id="PIRSR605493-1"/>
    </source>
</evidence>
<proteinExistence type="inferred from homology"/>
<evidence type="ECO:0000313" key="10">
    <source>
        <dbReference type="EMBL" id="KAI3429703.1"/>
    </source>
</evidence>
<gene>
    <name evidence="10" type="ORF">D9Q98_005788</name>
</gene>
<dbReference type="NCBIfam" id="NF006875">
    <property type="entry name" value="PRK09372.1"/>
    <property type="match status" value="1"/>
</dbReference>
<comment type="caution">
    <text evidence="10">The sequence shown here is derived from an EMBL/GenBank/DDBJ whole genome shotgun (WGS) entry which is preliminary data.</text>
</comment>
<dbReference type="NCBIfam" id="TIGR01935">
    <property type="entry name" value="NOT-MenG"/>
    <property type="match status" value="1"/>
</dbReference>
<dbReference type="EC" id="4.1.3.17" evidence="9"/>
<dbReference type="GO" id="GO:0047443">
    <property type="term" value="F:4-hydroxy-4-methyl-2-oxoglutarate aldolase activity"/>
    <property type="evidence" value="ECO:0007669"/>
    <property type="project" value="UniProtKB-EC"/>
</dbReference>
<keyword evidence="8" id="KW-0460">Magnesium</keyword>
<dbReference type="SUPFAM" id="SSF89562">
    <property type="entry name" value="RraA-like"/>
    <property type="match status" value="1"/>
</dbReference>
<evidence type="ECO:0000256" key="7">
    <source>
        <dbReference type="ARBA" id="ARBA00047973"/>
    </source>
</evidence>
<evidence type="ECO:0000256" key="1">
    <source>
        <dbReference type="ARBA" id="ARBA00001342"/>
    </source>
</evidence>